<comment type="caution">
    <text evidence="2">The sequence shown here is derived from an EMBL/GenBank/DDBJ whole genome shotgun (WGS) entry which is preliminary data.</text>
</comment>
<dbReference type="EMBL" id="VSRR010070348">
    <property type="protein sequence ID" value="MPC86058.1"/>
    <property type="molecule type" value="Genomic_DNA"/>
</dbReference>
<evidence type="ECO:0000256" key="1">
    <source>
        <dbReference type="SAM" id="MobiDB-lite"/>
    </source>
</evidence>
<proteinExistence type="predicted"/>
<evidence type="ECO:0000313" key="2">
    <source>
        <dbReference type="EMBL" id="MPC86058.1"/>
    </source>
</evidence>
<feature type="region of interest" description="Disordered" evidence="1">
    <location>
        <begin position="74"/>
        <end position="161"/>
    </location>
</feature>
<dbReference type="Proteomes" id="UP000324222">
    <property type="component" value="Unassembled WGS sequence"/>
</dbReference>
<name>A0A5B7IZI3_PORTR</name>
<dbReference type="AlphaFoldDB" id="A0A5B7IZI3"/>
<protein>
    <submittedName>
        <fullName evidence="2">Uncharacterized protein</fullName>
    </submittedName>
</protein>
<sequence length="161" mass="18627">MSGVSPFVMSCRIKSYENSEVNFPLFIRVNIFLCPLNAKKQRPYSKKANSNFPQILPASLKLYKLSQASRIFSTRQNLSQHRKAGRGSRMMGKTATMSKNNDGNEESAEKVSASFRLSSREKEEEEEEKEEEEEEEEEEEGRRGAVIKTGEERKLRLRTWR</sequence>
<accession>A0A5B7IZI3</accession>
<feature type="compositionally biased region" description="Acidic residues" evidence="1">
    <location>
        <begin position="123"/>
        <end position="139"/>
    </location>
</feature>
<reference evidence="2 3" key="1">
    <citation type="submission" date="2019-05" db="EMBL/GenBank/DDBJ databases">
        <title>Another draft genome of Portunus trituberculatus and its Hox gene families provides insights of decapod evolution.</title>
        <authorList>
            <person name="Jeong J.-H."/>
            <person name="Song I."/>
            <person name="Kim S."/>
            <person name="Choi T."/>
            <person name="Kim D."/>
            <person name="Ryu S."/>
            <person name="Kim W."/>
        </authorList>
    </citation>
    <scope>NUCLEOTIDE SEQUENCE [LARGE SCALE GENOMIC DNA]</scope>
    <source>
        <tissue evidence="2">Muscle</tissue>
    </source>
</reference>
<gene>
    <name evidence="2" type="ORF">E2C01_080870</name>
</gene>
<keyword evidence="3" id="KW-1185">Reference proteome</keyword>
<organism evidence="2 3">
    <name type="scientific">Portunus trituberculatus</name>
    <name type="common">Swimming crab</name>
    <name type="synonym">Neptunus trituberculatus</name>
    <dbReference type="NCBI Taxonomy" id="210409"/>
    <lineage>
        <taxon>Eukaryota</taxon>
        <taxon>Metazoa</taxon>
        <taxon>Ecdysozoa</taxon>
        <taxon>Arthropoda</taxon>
        <taxon>Crustacea</taxon>
        <taxon>Multicrustacea</taxon>
        <taxon>Malacostraca</taxon>
        <taxon>Eumalacostraca</taxon>
        <taxon>Eucarida</taxon>
        <taxon>Decapoda</taxon>
        <taxon>Pleocyemata</taxon>
        <taxon>Brachyura</taxon>
        <taxon>Eubrachyura</taxon>
        <taxon>Portunoidea</taxon>
        <taxon>Portunidae</taxon>
        <taxon>Portuninae</taxon>
        <taxon>Portunus</taxon>
    </lineage>
</organism>
<evidence type="ECO:0000313" key="3">
    <source>
        <dbReference type="Proteomes" id="UP000324222"/>
    </source>
</evidence>